<keyword evidence="3" id="KW-1185">Reference proteome</keyword>
<feature type="compositionally biased region" description="Low complexity" evidence="1">
    <location>
        <begin position="13"/>
        <end position="22"/>
    </location>
</feature>
<gene>
    <name evidence="2" type="ORF">AC579_2261</name>
</gene>
<evidence type="ECO:0000313" key="2">
    <source>
        <dbReference type="EMBL" id="KXT18484.1"/>
    </source>
</evidence>
<proteinExistence type="predicted"/>
<accession>A0A139IVA2</accession>
<dbReference type="Proteomes" id="UP000073492">
    <property type="component" value="Unassembled WGS sequence"/>
</dbReference>
<feature type="region of interest" description="Disordered" evidence="1">
    <location>
        <begin position="91"/>
        <end position="113"/>
    </location>
</feature>
<organism evidence="2 3">
    <name type="scientific">Pseudocercospora musae</name>
    <dbReference type="NCBI Taxonomy" id="113226"/>
    <lineage>
        <taxon>Eukaryota</taxon>
        <taxon>Fungi</taxon>
        <taxon>Dikarya</taxon>
        <taxon>Ascomycota</taxon>
        <taxon>Pezizomycotina</taxon>
        <taxon>Dothideomycetes</taxon>
        <taxon>Dothideomycetidae</taxon>
        <taxon>Mycosphaerellales</taxon>
        <taxon>Mycosphaerellaceae</taxon>
        <taxon>Pseudocercospora</taxon>
    </lineage>
</organism>
<evidence type="ECO:0000256" key="1">
    <source>
        <dbReference type="SAM" id="MobiDB-lite"/>
    </source>
</evidence>
<dbReference type="EMBL" id="LFZO01000006">
    <property type="protein sequence ID" value="KXT18484.1"/>
    <property type="molecule type" value="Genomic_DNA"/>
</dbReference>
<comment type="caution">
    <text evidence="2">The sequence shown here is derived from an EMBL/GenBank/DDBJ whole genome shotgun (WGS) entry which is preliminary data.</text>
</comment>
<sequence length="113" mass="12106">MQLQPPQGRQESAAHPAATPPSSKKRARQEIESSDIISSSNKRVKSSVQLPSAPESPQTHIDTTVDRLQDAALESAMPTERFAPKTLIDATQLTPSSAPAKPPTPENNLTALE</sequence>
<reference evidence="2 3" key="1">
    <citation type="submission" date="2015-07" db="EMBL/GenBank/DDBJ databases">
        <title>Comparative genomics of the Sigatoka disease complex on banana suggests a link between parallel evolutionary changes in Pseudocercospora fijiensis and Pseudocercospora eumusae and increased virulence on the banana host.</title>
        <authorList>
            <person name="Chang T.-C."/>
            <person name="Salvucci A."/>
            <person name="Crous P.W."/>
            <person name="Stergiopoulos I."/>
        </authorList>
    </citation>
    <scope>NUCLEOTIDE SEQUENCE [LARGE SCALE GENOMIC DNA]</scope>
    <source>
        <strain evidence="2 3">CBS 116634</strain>
    </source>
</reference>
<protein>
    <submittedName>
        <fullName evidence="2">Uncharacterized protein</fullName>
    </submittedName>
</protein>
<dbReference type="AlphaFoldDB" id="A0A139IVA2"/>
<feature type="region of interest" description="Disordered" evidence="1">
    <location>
        <begin position="1"/>
        <end position="61"/>
    </location>
</feature>
<evidence type="ECO:0000313" key="3">
    <source>
        <dbReference type="Proteomes" id="UP000073492"/>
    </source>
</evidence>
<feature type="compositionally biased region" description="Polar residues" evidence="1">
    <location>
        <begin position="1"/>
        <end position="10"/>
    </location>
</feature>
<feature type="compositionally biased region" description="Polar residues" evidence="1">
    <location>
        <begin position="46"/>
        <end position="61"/>
    </location>
</feature>
<name>A0A139IVA2_9PEZI</name>